<dbReference type="SUPFAM" id="SSF56214">
    <property type="entry name" value="4'-phosphopantetheinyl transferase"/>
    <property type="match status" value="1"/>
</dbReference>
<dbReference type="GO" id="GO:0006633">
    <property type="term" value="P:fatty acid biosynthetic process"/>
    <property type="evidence" value="ECO:0007669"/>
    <property type="project" value="UniProtKB-UniRule"/>
</dbReference>
<feature type="binding site" evidence="8">
    <location>
        <position position="8"/>
    </location>
    <ligand>
        <name>Mg(2+)</name>
        <dbReference type="ChEBI" id="CHEBI:18420"/>
    </ligand>
</feature>
<dbReference type="HAMAP" id="MF_00101">
    <property type="entry name" value="AcpS"/>
    <property type="match status" value="1"/>
</dbReference>
<comment type="caution">
    <text evidence="10">The sequence shown here is derived from an EMBL/GenBank/DDBJ whole genome shotgun (WGS) entry which is preliminary data.</text>
</comment>
<dbReference type="GO" id="GO:0005737">
    <property type="term" value="C:cytoplasm"/>
    <property type="evidence" value="ECO:0007669"/>
    <property type="project" value="UniProtKB-SubCell"/>
</dbReference>
<dbReference type="InterPro" id="IPR004568">
    <property type="entry name" value="Ppantetheine-prot_Trfase_dom"/>
</dbReference>
<evidence type="ECO:0000256" key="6">
    <source>
        <dbReference type="ARBA" id="ARBA00023098"/>
    </source>
</evidence>
<keyword evidence="2 8" id="KW-0808">Transferase</keyword>
<evidence type="ECO:0000256" key="1">
    <source>
        <dbReference type="ARBA" id="ARBA00022516"/>
    </source>
</evidence>
<keyword evidence="4 8" id="KW-0276">Fatty acid metabolism</keyword>
<keyword evidence="11" id="KW-1185">Reference proteome</keyword>
<keyword evidence="5 8" id="KW-0460">Magnesium</keyword>
<protein>
    <recommendedName>
        <fullName evidence="8">Holo-[acyl-carrier-protein] synthase</fullName>
        <shortName evidence="8">Holo-ACP synthase</shortName>
        <ecNumber evidence="8">2.7.8.7</ecNumber>
    </recommendedName>
    <alternativeName>
        <fullName evidence="8">4'-phosphopantetheinyl transferase AcpS</fullName>
    </alternativeName>
</protein>
<dbReference type="EMBL" id="WHOD01000049">
    <property type="protein sequence ID" value="NOU93535.1"/>
    <property type="molecule type" value="Genomic_DNA"/>
</dbReference>
<accession>A0A972K071</accession>
<feature type="binding site" evidence="8">
    <location>
        <position position="59"/>
    </location>
    <ligand>
        <name>Mg(2+)</name>
        <dbReference type="ChEBI" id="CHEBI:18420"/>
    </ligand>
</feature>
<dbReference type="InterPro" id="IPR037143">
    <property type="entry name" value="4-PPantetheinyl_Trfase_dom_sf"/>
</dbReference>
<evidence type="ECO:0000256" key="4">
    <source>
        <dbReference type="ARBA" id="ARBA00022832"/>
    </source>
</evidence>
<evidence type="ECO:0000256" key="5">
    <source>
        <dbReference type="ARBA" id="ARBA00022842"/>
    </source>
</evidence>
<evidence type="ECO:0000313" key="11">
    <source>
        <dbReference type="Proteomes" id="UP000641588"/>
    </source>
</evidence>
<dbReference type="AlphaFoldDB" id="A0A972K071"/>
<keyword evidence="1 8" id="KW-0444">Lipid biosynthesis</keyword>
<comment type="catalytic activity">
    <reaction evidence="8">
        <text>apo-[ACP] + CoA = holo-[ACP] + adenosine 3',5'-bisphosphate + H(+)</text>
        <dbReference type="Rhea" id="RHEA:12068"/>
        <dbReference type="Rhea" id="RHEA-COMP:9685"/>
        <dbReference type="Rhea" id="RHEA-COMP:9690"/>
        <dbReference type="ChEBI" id="CHEBI:15378"/>
        <dbReference type="ChEBI" id="CHEBI:29999"/>
        <dbReference type="ChEBI" id="CHEBI:57287"/>
        <dbReference type="ChEBI" id="CHEBI:58343"/>
        <dbReference type="ChEBI" id="CHEBI:64479"/>
        <dbReference type="EC" id="2.7.8.7"/>
    </reaction>
</comment>
<dbReference type="GO" id="GO:0008897">
    <property type="term" value="F:holo-[acyl-carrier-protein] synthase activity"/>
    <property type="evidence" value="ECO:0007669"/>
    <property type="project" value="UniProtKB-UniRule"/>
</dbReference>
<evidence type="ECO:0000259" key="9">
    <source>
        <dbReference type="Pfam" id="PF01648"/>
    </source>
</evidence>
<organism evidence="10 11">
    <name type="scientific">Paenibacillus foliorum</name>
    <dbReference type="NCBI Taxonomy" id="2654974"/>
    <lineage>
        <taxon>Bacteria</taxon>
        <taxon>Bacillati</taxon>
        <taxon>Bacillota</taxon>
        <taxon>Bacilli</taxon>
        <taxon>Bacillales</taxon>
        <taxon>Paenibacillaceae</taxon>
        <taxon>Paenibacillus</taxon>
    </lineage>
</organism>
<evidence type="ECO:0000256" key="2">
    <source>
        <dbReference type="ARBA" id="ARBA00022679"/>
    </source>
</evidence>
<dbReference type="InterPro" id="IPR008278">
    <property type="entry name" value="4-PPantetheinyl_Trfase_dom"/>
</dbReference>
<dbReference type="Proteomes" id="UP000641588">
    <property type="component" value="Unassembled WGS sequence"/>
</dbReference>
<proteinExistence type="inferred from homology"/>
<dbReference type="RefSeq" id="WP_171651955.1">
    <property type="nucleotide sequence ID" value="NZ_WHOD01000049.1"/>
</dbReference>
<dbReference type="Gene3D" id="3.90.470.20">
    <property type="entry name" value="4'-phosphopantetheinyl transferase domain"/>
    <property type="match status" value="1"/>
</dbReference>
<dbReference type="EC" id="2.7.8.7" evidence="8"/>
<keyword evidence="7 8" id="KW-0275">Fatty acid biosynthesis</keyword>
<feature type="domain" description="4'-phosphopantetheinyl transferase" evidence="9">
    <location>
        <begin position="4"/>
        <end position="96"/>
    </location>
</feature>
<comment type="function">
    <text evidence="8">Transfers the 4'-phosphopantetheine moiety from coenzyme A to a Ser of acyl-carrier-protein.</text>
</comment>
<reference evidence="10" key="1">
    <citation type="submission" date="2019-10" db="EMBL/GenBank/DDBJ databases">
        <title>Description of Paenibacillus glebae sp. nov.</title>
        <authorList>
            <person name="Carlier A."/>
            <person name="Qi S."/>
        </authorList>
    </citation>
    <scope>NUCLEOTIDE SEQUENCE</scope>
    <source>
        <strain evidence="10">LMG 31456</strain>
    </source>
</reference>
<evidence type="ECO:0000256" key="3">
    <source>
        <dbReference type="ARBA" id="ARBA00022723"/>
    </source>
</evidence>
<comment type="cofactor">
    <cofactor evidence="8">
        <name>Mg(2+)</name>
        <dbReference type="ChEBI" id="CHEBI:18420"/>
    </cofactor>
</comment>
<sequence>MIIGVGTDLLEIARVKAIIESNAGERFIARVLTPAERELASQRQGRLVEFVAGRFAAKEAVSKALGCGIGKQVSLQDIEVIPGSLGKPLCQVSQEALERLQLKPKEIVIHLSITHTKDMAMAYAVVENSVYG</sequence>
<dbReference type="InterPro" id="IPR002582">
    <property type="entry name" value="ACPS"/>
</dbReference>
<evidence type="ECO:0000256" key="8">
    <source>
        <dbReference type="HAMAP-Rule" id="MF_00101"/>
    </source>
</evidence>
<evidence type="ECO:0000256" key="7">
    <source>
        <dbReference type="ARBA" id="ARBA00023160"/>
    </source>
</evidence>
<keyword evidence="3 8" id="KW-0479">Metal-binding</keyword>
<dbReference type="NCBIfam" id="TIGR00516">
    <property type="entry name" value="acpS"/>
    <property type="match status" value="1"/>
</dbReference>
<dbReference type="Pfam" id="PF01648">
    <property type="entry name" value="ACPS"/>
    <property type="match status" value="1"/>
</dbReference>
<dbReference type="NCBIfam" id="TIGR00556">
    <property type="entry name" value="pantethn_trn"/>
    <property type="match status" value="1"/>
</dbReference>
<gene>
    <name evidence="8 10" type="primary">acpS</name>
    <name evidence="10" type="ORF">GC093_09925</name>
</gene>
<evidence type="ECO:0000313" key="10">
    <source>
        <dbReference type="EMBL" id="NOU93535.1"/>
    </source>
</evidence>
<keyword evidence="8" id="KW-0963">Cytoplasm</keyword>
<name>A0A972K071_9BACL</name>
<comment type="similarity">
    <text evidence="8">Belongs to the P-Pant transferase superfamily. AcpS family.</text>
</comment>
<comment type="subcellular location">
    <subcellularLocation>
        <location evidence="8">Cytoplasm</location>
    </subcellularLocation>
</comment>
<dbReference type="GO" id="GO:0000287">
    <property type="term" value="F:magnesium ion binding"/>
    <property type="evidence" value="ECO:0007669"/>
    <property type="project" value="UniProtKB-UniRule"/>
</dbReference>
<keyword evidence="6 8" id="KW-0443">Lipid metabolism</keyword>